<dbReference type="InterPro" id="IPR014403">
    <property type="entry name" value="APS1/VSP"/>
</dbReference>
<sequence>MDAKRFITIFSILFSFLSVAVSQTLIRLKSENPFSGDRKILRDDGLYCESWRFTVETNDAGDWKTIPDKCLKFVEDYMTGPRYKSDLEVVSDDAISFASTVNVANDGLDAWIFDIDETLLSNIPYYTLHGYGSKAFDENSFDEWVDLAEAPALHASLRLYTQLQQMGFKLILLTGRNEYQKNVTEKNLKSSGYSNWERLILRGSSDMGTLAVSYKSGKRKELEDEGYRVHGSSGDQWSDLMGFATAKRSFKLPNIMYYIP</sequence>
<gene>
    <name evidence="5" type="ORF">RJ641_025992</name>
</gene>
<dbReference type="PANTHER" id="PTHR31284">
    <property type="entry name" value="ACID PHOSPHATASE-LIKE PROTEIN"/>
    <property type="match status" value="1"/>
</dbReference>
<dbReference type="AlphaFoldDB" id="A0AAN8W3Y9"/>
<dbReference type="EMBL" id="JBAMMX010000003">
    <property type="protein sequence ID" value="KAK6944890.1"/>
    <property type="molecule type" value="Genomic_DNA"/>
</dbReference>
<feature type="chain" id="PRO_5043002545" evidence="4">
    <location>
        <begin position="23"/>
        <end position="260"/>
    </location>
</feature>
<keyword evidence="1 4" id="KW-0732">Signal</keyword>
<keyword evidence="6" id="KW-1185">Reference proteome</keyword>
<name>A0AAN8W3Y9_9MAGN</name>
<protein>
    <submittedName>
        <fullName evidence="5">Acid phosphatase, class B-like</fullName>
    </submittedName>
</protein>
<evidence type="ECO:0000313" key="5">
    <source>
        <dbReference type="EMBL" id="KAK6944890.1"/>
    </source>
</evidence>
<dbReference type="PIRSF" id="PIRSF002674">
    <property type="entry name" value="VSP"/>
    <property type="match status" value="1"/>
</dbReference>
<evidence type="ECO:0000256" key="4">
    <source>
        <dbReference type="SAM" id="SignalP"/>
    </source>
</evidence>
<dbReference type="InterPro" id="IPR005519">
    <property type="entry name" value="Acid_phosphat_B-like"/>
</dbReference>
<dbReference type="Proteomes" id="UP001370490">
    <property type="component" value="Unassembled WGS sequence"/>
</dbReference>
<organism evidence="5 6">
    <name type="scientific">Dillenia turbinata</name>
    <dbReference type="NCBI Taxonomy" id="194707"/>
    <lineage>
        <taxon>Eukaryota</taxon>
        <taxon>Viridiplantae</taxon>
        <taxon>Streptophyta</taxon>
        <taxon>Embryophyta</taxon>
        <taxon>Tracheophyta</taxon>
        <taxon>Spermatophyta</taxon>
        <taxon>Magnoliopsida</taxon>
        <taxon>eudicotyledons</taxon>
        <taxon>Gunneridae</taxon>
        <taxon>Pentapetalae</taxon>
        <taxon>Dilleniales</taxon>
        <taxon>Dilleniaceae</taxon>
        <taxon>Dillenia</taxon>
    </lineage>
</organism>
<dbReference type="PANTHER" id="PTHR31284:SF10">
    <property type="entry name" value="ACID PHOSPHATASE-LIKE PROTEIN"/>
    <property type="match status" value="1"/>
</dbReference>
<comment type="caution">
    <text evidence="5">The sequence shown here is derived from an EMBL/GenBank/DDBJ whole genome shotgun (WGS) entry which is preliminary data.</text>
</comment>
<dbReference type="CDD" id="cd07535">
    <property type="entry name" value="HAD_VSP"/>
    <property type="match status" value="1"/>
</dbReference>
<evidence type="ECO:0000256" key="3">
    <source>
        <dbReference type="PIRNR" id="PIRNR002674"/>
    </source>
</evidence>
<dbReference type="Pfam" id="PF03767">
    <property type="entry name" value="Acid_phosphat_B"/>
    <property type="match status" value="1"/>
</dbReference>
<dbReference type="Gene3D" id="3.40.50.1000">
    <property type="entry name" value="HAD superfamily/HAD-like"/>
    <property type="match status" value="1"/>
</dbReference>
<reference evidence="5 6" key="1">
    <citation type="submission" date="2023-12" db="EMBL/GenBank/DDBJ databases">
        <title>A high-quality genome assembly for Dillenia turbinata (Dilleniales).</title>
        <authorList>
            <person name="Chanderbali A."/>
        </authorList>
    </citation>
    <scope>NUCLEOTIDE SEQUENCE [LARGE SCALE GENOMIC DNA]</scope>
    <source>
        <strain evidence="5">LSX21</strain>
        <tissue evidence="5">Leaf</tissue>
    </source>
</reference>
<feature type="signal peptide" evidence="4">
    <location>
        <begin position="1"/>
        <end position="22"/>
    </location>
</feature>
<dbReference type="GO" id="GO:0003993">
    <property type="term" value="F:acid phosphatase activity"/>
    <property type="evidence" value="ECO:0007669"/>
    <property type="project" value="InterPro"/>
</dbReference>
<accession>A0AAN8W3Y9</accession>
<evidence type="ECO:0000256" key="1">
    <source>
        <dbReference type="ARBA" id="ARBA00022729"/>
    </source>
</evidence>
<evidence type="ECO:0000313" key="6">
    <source>
        <dbReference type="Proteomes" id="UP001370490"/>
    </source>
</evidence>
<keyword evidence="2" id="KW-0325">Glycoprotein</keyword>
<dbReference type="InterPro" id="IPR010028">
    <property type="entry name" value="Acid_phosphatase_pln"/>
</dbReference>
<dbReference type="NCBIfam" id="TIGR01675">
    <property type="entry name" value="plant-AP"/>
    <property type="match status" value="1"/>
</dbReference>
<evidence type="ECO:0000256" key="2">
    <source>
        <dbReference type="ARBA" id="ARBA00023180"/>
    </source>
</evidence>
<proteinExistence type="inferred from homology"/>
<dbReference type="InterPro" id="IPR023214">
    <property type="entry name" value="HAD_sf"/>
</dbReference>
<dbReference type="InterPro" id="IPR036412">
    <property type="entry name" value="HAD-like_sf"/>
</dbReference>
<comment type="similarity">
    <text evidence="3">Belongs to the APS1/VSP family.</text>
</comment>
<dbReference type="SUPFAM" id="SSF56784">
    <property type="entry name" value="HAD-like"/>
    <property type="match status" value="1"/>
</dbReference>